<evidence type="ECO:0000313" key="2">
    <source>
        <dbReference type="Proteomes" id="UP000887043"/>
    </source>
</evidence>
<proteinExistence type="predicted"/>
<evidence type="ECO:0000313" key="1">
    <source>
        <dbReference type="EMBL" id="GJG27827.1"/>
    </source>
</evidence>
<accession>A0AA37HXX1</accession>
<sequence length="244" mass="29351">MRFFIVEIFGVPNHFYYICIILNYCDKYMANHPQWSDEYWLLLMQLYMKKPIGIKPLYSRAMVDLALMLHIEPKFLYDQMFFLQKSEQPSLKLLWDKYSKHPKKLEQKAKLIQEQFGFQHADTFFQDVDIHETWEKDFRPLEADKELSPIKLIMILNLYFQLTPVTMVPETPEIEDLAKLIHLNPEKITNIMDIYQICDPYLTRDSFMAITPLLKPCEEIWKRFGNEDPQNLYTLASQLKEYFL</sequence>
<reference evidence="1" key="1">
    <citation type="submission" date="2021-08" db="EMBL/GenBank/DDBJ databases">
        <title>Prevotella lacticifex sp. nov., isolated from rumen of cow.</title>
        <authorList>
            <person name="Shinkai T."/>
            <person name="Ikeyama N."/>
            <person name="Kumagai M."/>
            <person name="Ohmori H."/>
            <person name="Sakamoto M."/>
            <person name="Ohkuma M."/>
            <person name="Mitsumori M."/>
        </authorList>
    </citation>
    <scope>NUCLEOTIDE SEQUENCE</scope>
    <source>
        <strain evidence="1">DSM 11371</strain>
    </source>
</reference>
<organism evidence="1 2">
    <name type="scientific">Segatella bryantii</name>
    <name type="common">Prevotella bryantii</name>
    <dbReference type="NCBI Taxonomy" id="77095"/>
    <lineage>
        <taxon>Bacteria</taxon>
        <taxon>Pseudomonadati</taxon>
        <taxon>Bacteroidota</taxon>
        <taxon>Bacteroidia</taxon>
        <taxon>Bacteroidales</taxon>
        <taxon>Prevotellaceae</taxon>
        <taxon>Segatella</taxon>
    </lineage>
</organism>
<dbReference type="EMBL" id="BPTR01000001">
    <property type="protein sequence ID" value="GJG27827.1"/>
    <property type="molecule type" value="Genomic_DNA"/>
</dbReference>
<dbReference type="Proteomes" id="UP000887043">
    <property type="component" value="Unassembled WGS sequence"/>
</dbReference>
<comment type="caution">
    <text evidence="1">The sequence shown here is derived from an EMBL/GenBank/DDBJ whole genome shotgun (WGS) entry which is preliminary data.</text>
</comment>
<name>A0AA37HXX1_SEGBR</name>
<gene>
    <name evidence="1" type="ORF">PRRU23_15270</name>
</gene>
<protein>
    <submittedName>
        <fullName evidence="1">Uncharacterized protein</fullName>
    </submittedName>
</protein>
<dbReference type="AlphaFoldDB" id="A0AA37HXX1"/>